<sequence>MYVPSGSAAKKQKKPWKFYSNMKFLRDVMAPRSTISNLNLDSPPSSCSSQEMAVPSKLNKGKGTNQIENAILTAIENLPVPKVSRADVGTKVNPICQQLSTILEQLPSRKKAKLEIEFLTKAYEVLHEEDK</sequence>
<feature type="compositionally biased region" description="Polar residues" evidence="1">
    <location>
        <begin position="36"/>
        <end position="51"/>
    </location>
</feature>
<accession>A0AAN7VP39</accession>
<proteinExistence type="predicted"/>
<feature type="region of interest" description="Disordered" evidence="1">
    <location>
        <begin position="36"/>
        <end position="61"/>
    </location>
</feature>
<comment type="caution">
    <text evidence="2">The sequence shown here is derived from an EMBL/GenBank/DDBJ whole genome shotgun (WGS) entry which is preliminary data.</text>
</comment>
<organism evidence="2 3">
    <name type="scientific">Pyrocoelia pectoralis</name>
    <dbReference type="NCBI Taxonomy" id="417401"/>
    <lineage>
        <taxon>Eukaryota</taxon>
        <taxon>Metazoa</taxon>
        <taxon>Ecdysozoa</taxon>
        <taxon>Arthropoda</taxon>
        <taxon>Hexapoda</taxon>
        <taxon>Insecta</taxon>
        <taxon>Pterygota</taxon>
        <taxon>Neoptera</taxon>
        <taxon>Endopterygota</taxon>
        <taxon>Coleoptera</taxon>
        <taxon>Polyphaga</taxon>
        <taxon>Elateriformia</taxon>
        <taxon>Elateroidea</taxon>
        <taxon>Lampyridae</taxon>
        <taxon>Lampyrinae</taxon>
        <taxon>Pyrocoelia</taxon>
    </lineage>
</organism>
<evidence type="ECO:0008006" key="4">
    <source>
        <dbReference type="Google" id="ProtNLM"/>
    </source>
</evidence>
<evidence type="ECO:0000256" key="1">
    <source>
        <dbReference type="SAM" id="MobiDB-lite"/>
    </source>
</evidence>
<protein>
    <recommendedName>
        <fullName evidence="4">BESS domain-containing protein</fullName>
    </recommendedName>
</protein>
<dbReference type="Proteomes" id="UP001329430">
    <property type="component" value="Chromosome 2"/>
</dbReference>
<reference evidence="2 3" key="1">
    <citation type="journal article" date="2024" name="Insects">
        <title>An Improved Chromosome-Level Genome Assembly of the Firefly Pyrocoelia pectoralis.</title>
        <authorList>
            <person name="Fu X."/>
            <person name="Meyer-Rochow V.B."/>
            <person name="Ballantyne L."/>
            <person name="Zhu X."/>
        </authorList>
    </citation>
    <scope>NUCLEOTIDE SEQUENCE [LARGE SCALE GENOMIC DNA]</scope>
    <source>
        <strain evidence="2">XCY_ONT2</strain>
    </source>
</reference>
<evidence type="ECO:0000313" key="3">
    <source>
        <dbReference type="Proteomes" id="UP001329430"/>
    </source>
</evidence>
<dbReference type="AlphaFoldDB" id="A0AAN7VP39"/>
<gene>
    <name evidence="2" type="ORF">RI129_002191</name>
</gene>
<dbReference type="EMBL" id="JAVRBK010000002">
    <property type="protein sequence ID" value="KAK5647299.1"/>
    <property type="molecule type" value="Genomic_DNA"/>
</dbReference>
<name>A0AAN7VP39_9COLE</name>
<keyword evidence="3" id="KW-1185">Reference proteome</keyword>
<evidence type="ECO:0000313" key="2">
    <source>
        <dbReference type="EMBL" id="KAK5647299.1"/>
    </source>
</evidence>